<dbReference type="AlphaFoldDB" id="A0A8J2TNW7"/>
<evidence type="ECO:0000256" key="3">
    <source>
        <dbReference type="ARBA" id="ARBA00022692"/>
    </source>
</evidence>
<organism evidence="7 8">
    <name type="scientific">Aquaticitalea lipolytica</name>
    <dbReference type="NCBI Taxonomy" id="1247562"/>
    <lineage>
        <taxon>Bacteria</taxon>
        <taxon>Pseudomonadati</taxon>
        <taxon>Bacteroidota</taxon>
        <taxon>Flavobacteriia</taxon>
        <taxon>Flavobacteriales</taxon>
        <taxon>Flavobacteriaceae</taxon>
        <taxon>Aquaticitalea</taxon>
    </lineage>
</organism>
<feature type="transmembrane region" description="Helical" evidence="6">
    <location>
        <begin position="424"/>
        <end position="444"/>
    </location>
</feature>
<evidence type="ECO:0000256" key="2">
    <source>
        <dbReference type="ARBA" id="ARBA00022448"/>
    </source>
</evidence>
<accession>A0A8J2TNW7</accession>
<dbReference type="PANTHER" id="PTHR19432">
    <property type="entry name" value="SUGAR TRANSPORTER"/>
    <property type="match status" value="1"/>
</dbReference>
<sequence>MKKRTLGFWEIWNMSFGFLGIQFGFALQGGFMSRIFQTLGAEKDAIPLLWIAAPLTGLLVQPIIGYLSDRTWSVKWGRRRPYFLIGAILSSLALFFVPYSPALWIAAGFLWVLDASINISMEPFRALVADKLPNSQRSYGFVVQTLIIGIGTWIASNLPWLVSKLGVSDSAPLGVVPMSVKIAFAIGAFVFLISILYTVFTTTEYPPEDMEEFEREKAKKNNFIPDILNNIGSMPLTMKKLGVIQFFSWFAFFTMWSLANPALTEHVYKTPAPIEAAYDMNLPAQAQAFDIANTAFQKSSNLVGSAMGIYGLSSMAFALLLVLYTSKRNINRKLVHMFSLIFGGLGFILMNYASPENLMYCFILIGFAWGSILSMPYAMLSSSVDPKKMGVIMGIFNMFIVIPQIIAALGGINFISGLLGEEAINAMTVAGISLIIAGLCNLLITNKNAISYQAEEL</sequence>
<dbReference type="GO" id="GO:0016020">
    <property type="term" value="C:membrane"/>
    <property type="evidence" value="ECO:0007669"/>
    <property type="project" value="UniProtKB-SubCell"/>
</dbReference>
<feature type="transmembrane region" description="Helical" evidence="6">
    <location>
        <begin position="359"/>
        <end position="379"/>
    </location>
</feature>
<keyword evidence="7" id="KW-0762">Sugar transport</keyword>
<feature type="transmembrane region" description="Helical" evidence="6">
    <location>
        <begin position="334"/>
        <end position="353"/>
    </location>
</feature>
<keyword evidence="8" id="KW-1185">Reference proteome</keyword>
<feature type="transmembrane region" description="Helical" evidence="6">
    <location>
        <begin position="103"/>
        <end position="121"/>
    </location>
</feature>
<feature type="transmembrane region" description="Helical" evidence="6">
    <location>
        <begin position="48"/>
        <end position="68"/>
    </location>
</feature>
<feature type="transmembrane region" description="Helical" evidence="6">
    <location>
        <begin position="80"/>
        <end position="97"/>
    </location>
</feature>
<feature type="transmembrane region" description="Helical" evidence="6">
    <location>
        <begin position="12"/>
        <end position="36"/>
    </location>
</feature>
<evidence type="ECO:0000256" key="1">
    <source>
        <dbReference type="ARBA" id="ARBA00004141"/>
    </source>
</evidence>
<gene>
    <name evidence="7" type="ORF">GCM10011531_09700</name>
</gene>
<dbReference type="SUPFAM" id="SSF103473">
    <property type="entry name" value="MFS general substrate transporter"/>
    <property type="match status" value="1"/>
</dbReference>
<evidence type="ECO:0000256" key="4">
    <source>
        <dbReference type="ARBA" id="ARBA00022989"/>
    </source>
</evidence>
<feature type="transmembrane region" description="Helical" evidence="6">
    <location>
        <begin position="302"/>
        <end position="322"/>
    </location>
</feature>
<comment type="subcellular location">
    <subcellularLocation>
        <location evidence="1">Membrane</location>
        <topology evidence="1">Multi-pass membrane protein</topology>
    </subcellularLocation>
</comment>
<dbReference type="Proteomes" id="UP000598120">
    <property type="component" value="Unassembled WGS sequence"/>
</dbReference>
<evidence type="ECO:0000313" key="7">
    <source>
        <dbReference type="EMBL" id="GFZ81569.1"/>
    </source>
</evidence>
<dbReference type="PANTHER" id="PTHR19432:SF35">
    <property type="entry name" value="SOLUTE CARRIER FAMILY 45 MEMBER 3 ISOFORM X1"/>
    <property type="match status" value="1"/>
</dbReference>
<feature type="transmembrane region" description="Helical" evidence="6">
    <location>
        <begin position="141"/>
        <end position="162"/>
    </location>
</feature>
<evidence type="ECO:0000256" key="5">
    <source>
        <dbReference type="ARBA" id="ARBA00023136"/>
    </source>
</evidence>
<name>A0A8J2TNW7_9FLAO</name>
<keyword evidence="2" id="KW-0813">Transport</keyword>
<evidence type="ECO:0000313" key="8">
    <source>
        <dbReference type="Proteomes" id="UP000598120"/>
    </source>
</evidence>
<reference evidence="7 8" key="1">
    <citation type="journal article" date="2014" name="Int. J. Syst. Evol. Microbiol.">
        <title>Complete genome sequence of Corynebacterium casei LMG S-19264T (=DSM 44701T), isolated from a smear-ripened cheese.</title>
        <authorList>
            <consortium name="US DOE Joint Genome Institute (JGI-PGF)"/>
            <person name="Walter F."/>
            <person name="Albersmeier A."/>
            <person name="Kalinowski J."/>
            <person name="Ruckert C."/>
        </authorList>
    </citation>
    <scope>NUCLEOTIDE SEQUENCE [LARGE SCALE GENOMIC DNA]</scope>
    <source>
        <strain evidence="7 8">CGMCC 1.15295</strain>
    </source>
</reference>
<feature type="transmembrane region" description="Helical" evidence="6">
    <location>
        <begin position="182"/>
        <end position="200"/>
    </location>
</feature>
<dbReference type="GO" id="GO:0022857">
    <property type="term" value="F:transmembrane transporter activity"/>
    <property type="evidence" value="ECO:0007669"/>
    <property type="project" value="InterPro"/>
</dbReference>
<dbReference type="RefSeq" id="WP_188605202.1">
    <property type="nucleotide sequence ID" value="NZ_BMIC01000001.1"/>
</dbReference>
<feature type="transmembrane region" description="Helical" evidence="6">
    <location>
        <begin position="241"/>
        <end position="259"/>
    </location>
</feature>
<proteinExistence type="predicted"/>
<keyword evidence="5 6" id="KW-0472">Membrane</keyword>
<dbReference type="Pfam" id="PF07690">
    <property type="entry name" value="MFS_1"/>
    <property type="match status" value="1"/>
</dbReference>
<dbReference type="Gene3D" id="1.20.1250.20">
    <property type="entry name" value="MFS general substrate transporter like domains"/>
    <property type="match status" value="1"/>
</dbReference>
<keyword evidence="4 6" id="KW-1133">Transmembrane helix</keyword>
<comment type="caution">
    <text evidence="7">The sequence shown here is derived from an EMBL/GenBank/DDBJ whole genome shotgun (WGS) entry which is preliminary data.</text>
</comment>
<keyword evidence="3 6" id="KW-0812">Transmembrane</keyword>
<evidence type="ECO:0000256" key="6">
    <source>
        <dbReference type="SAM" id="Phobius"/>
    </source>
</evidence>
<dbReference type="InterPro" id="IPR011701">
    <property type="entry name" value="MFS"/>
</dbReference>
<dbReference type="EMBL" id="BMIC01000001">
    <property type="protein sequence ID" value="GFZ81569.1"/>
    <property type="molecule type" value="Genomic_DNA"/>
</dbReference>
<protein>
    <submittedName>
        <fullName evidence="7">Sugar transporter</fullName>
    </submittedName>
</protein>
<feature type="transmembrane region" description="Helical" evidence="6">
    <location>
        <begin position="391"/>
        <end position="412"/>
    </location>
</feature>
<dbReference type="InterPro" id="IPR036259">
    <property type="entry name" value="MFS_trans_sf"/>
</dbReference>